<dbReference type="Proteomes" id="UP000219573">
    <property type="component" value="Unassembled WGS sequence"/>
</dbReference>
<dbReference type="PROSITE" id="PS01229">
    <property type="entry name" value="COF_2"/>
    <property type="match status" value="1"/>
</dbReference>
<dbReference type="Gene3D" id="3.40.50.1000">
    <property type="entry name" value="HAD superfamily/HAD-like"/>
    <property type="match status" value="1"/>
</dbReference>
<dbReference type="EMBL" id="OBDZ01000019">
    <property type="protein sequence ID" value="SNY35237.1"/>
    <property type="molecule type" value="Genomic_DNA"/>
</dbReference>
<accession>A0A285HHT7</accession>
<protein>
    <recommendedName>
        <fullName evidence="3">Haloacid dehalogenase</fullName>
    </recommendedName>
</protein>
<dbReference type="CDD" id="cd07516">
    <property type="entry name" value="HAD_Pase"/>
    <property type="match status" value="1"/>
</dbReference>
<evidence type="ECO:0000313" key="1">
    <source>
        <dbReference type="EMBL" id="SNY35237.1"/>
    </source>
</evidence>
<dbReference type="SFLD" id="SFLDS00003">
    <property type="entry name" value="Haloacid_Dehalogenase"/>
    <property type="match status" value="1"/>
</dbReference>
<dbReference type="NCBIfam" id="TIGR01484">
    <property type="entry name" value="HAD-SF-IIB"/>
    <property type="match status" value="1"/>
</dbReference>
<dbReference type="GO" id="GO:0016791">
    <property type="term" value="F:phosphatase activity"/>
    <property type="evidence" value="ECO:0007669"/>
    <property type="project" value="TreeGrafter"/>
</dbReference>
<dbReference type="GO" id="GO:0005829">
    <property type="term" value="C:cytosol"/>
    <property type="evidence" value="ECO:0007669"/>
    <property type="project" value="TreeGrafter"/>
</dbReference>
<dbReference type="AlphaFoldDB" id="A0A285HHT7"/>
<dbReference type="Pfam" id="PF08282">
    <property type="entry name" value="Hydrolase_3"/>
    <property type="match status" value="1"/>
</dbReference>
<dbReference type="PANTHER" id="PTHR10000:SF8">
    <property type="entry name" value="HAD SUPERFAMILY HYDROLASE-LIKE, TYPE 3"/>
    <property type="match status" value="1"/>
</dbReference>
<organism evidence="1 2">
    <name type="scientific">Orenia metallireducens</name>
    <dbReference type="NCBI Taxonomy" id="1413210"/>
    <lineage>
        <taxon>Bacteria</taxon>
        <taxon>Bacillati</taxon>
        <taxon>Bacillota</taxon>
        <taxon>Clostridia</taxon>
        <taxon>Halanaerobiales</taxon>
        <taxon>Halobacteroidaceae</taxon>
        <taxon>Orenia</taxon>
    </lineage>
</organism>
<dbReference type="SFLD" id="SFLDG01144">
    <property type="entry name" value="C2.B.4:_PGP_Like"/>
    <property type="match status" value="1"/>
</dbReference>
<name>A0A285HHT7_9FIRM</name>
<dbReference type="SFLD" id="SFLDG01140">
    <property type="entry name" value="C2.B:_Phosphomannomutase_and_P"/>
    <property type="match status" value="1"/>
</dbReference>
<reference evidence="2" key="1">
    <citation type="submission" date="2017-09" db="EMBL/GenBank/DDBJ databases">
        <authorList>
            <person name="Varghese N."/>
            <person name="Submissions S."/>
        </authorList>
    </citation>
    <scope>NUCLEOTIDE SEQUENCE [LARGE SCALE GENOMIC DNA]</scope>
    <source>
        <strain evidence="2">MSL47</strain>
    </source>
</reference>
<dbReference type="InterPro" id="IPR023214">
    <property type="entry name" value="HAD_sf"/>
</dbReference>
<evidence type="ECO:0008006" key="3">
    <source>
        <dbReference type="Google" id="ProtNLM"/>
    </source>
</evidence>
<keyword evidence="2" id="KW-1185">Reference proteome</keyword>
<dbReference type="RefSeq" id="WP_172431930.1">
    <property type="nucleotide sequence ID" value="NZ_OBDZ01000019.1"/>
</dbReference>
<gene>
    <name evidence="1" type="ORF">SAMN06265827_11955</name>
</gene>
<dbReference type="SUPFAM" id="SSF56784">
    <property type="entry name" value="HAD-like"/>
    <property type="match status" value="1"/>
</dbReference>
<dbReference type="InterPro" id="IPR006379">
    <property type="entry name" value="HAD-SF_hydro_IIB"/>
</dbReference>
<evidence type="ECO:0000313" key="2">
    <source>
        <dbReference type="Proteomes" id="UP000219573"/>
    </source>
</evidence>
<dbReference type="Gene3D" id="3.30.1240.10">
    <property type="match status" value="1"/>
</dbReference>
<dbReference type="InterPro" id="IPR036412">
    <property type="entry name" value="HAD-like_sf"/>
</dbReference>
<sequence length="295" mass="32880">MFNDKIEMVLLDMDGTLLNSQSEVSPKNKEILKQLISKGYKVAIATGRNYHEARSVVKDIAGLAYITNNGSHITDFNGEIIFNRTIGQEDTISLLKIIESYPSLNYSLAAPEEIYMKSKLKFIKMVLSHKGVFKNKLNLFKSFALIKRLIRLFNSRKTSDNIYEVLKNSSLAVQKIDVMGKIDEMESFKKRIVESFGEKFKLSSSSKDNLEINPLNISKGTGLVYLADKLGIDVKNCIAFGDGGNDLELFDIVGTSVAMSNSEFSELKKKADIIAESNDDDGVAKILTRLLVVKA</sequence>
<dbReference type="GO" id="GO:0000287">
    <property type="term" value="F:magnesium ion binding"/>
    <property type="evidence" value="ECO:0007669"/>
    <property type="project" value="TreeGrafter"/>
</dbReference>
<dbReference type="PANTHER" id="PTHR10000">
    <property type="entry name" value="PHOSPHOSERINE PHOSPHATASE"/>
    <property type="match status" value="1"/>
</dbReference>
<dbReference type="STRING" id="1413210.U472_05155"/>
<dbReference type="InterPro" id="IPR000150">
    <property type="entry name" value="Cof"/>
</dbReference>
<dbReference type="NCBIfam" id="TIGR00099">
    <property type="entry name" value="Cof-subfamily"/>
    <property type="match status" value="1"/>
</dbReference>
<proteinExistence type="predicted"/>